<feature type="domain" description="LysM" evidence="1">
    <location>
        <begin position="224"/>
        <end position="272"/>
    </location>
</feature>
<dbReference type="Proteomes" id="UP000198367">
    <property type="component" value="Chromosome"/>
</dbReference>
<evidence type="ECO:0000313" key="2">
    <source>
        <dbReference type="EMBL" id="ASK68964.1"/>
    </source>
</evidence>
<dbReference type="SUPFAM" id="SSF56925">
    <property type="entry name" value="OMPA-like"/>
    <property type="match status" value="1"/>
</dbReference>
<sequence>MFKKLIVLMPVIYSVAGYATEYEELFYITPKLDFVNQLNSEDSSDFGIGYALDIDVPLYKFVSFDNTIRYIDWNSGQFNNNFLQYGALLKLNFPLADKTNFAISGGFLADLDIGNEARDKEVNPYVKFNVDYNINNNWAVVMGFNQSFSSDYLDQYAFSLGVKYRFHKKKLTVEPLSVRDDIVTEDKIEKVKELLSEDSKVVNPLAEEFSEPAPVNKEESKLTRNYVLEEGDFIYQICRQFNMSLDEFLEINKDYFTGRDLNYVYPGEVVKVKTSK</sequence>
<dbReference type="InterPro" id="IPR018392">
    <property type="entry name" value="LysM"/>
</dbReference>
<dbReference type="Gene3D" id="3.10.350.10">
    <property type="entry name" value="LysM domain"/>
    <property type="match status" value="1"/>
</dbReference>
<name>A0A220UL45_9GAMM</name>
<dbReference type="KEGG" id="sbj:CF168_08795"/>
<proteinExistence type="predicted"/>
<reference evidence="2 3" key="1">
    <citation type="submission" date="2017-07" db="EMBL/GenBank/DDBJ databases">
        <title>Phenotypical and genomic characterization of a clinical isolate of Shewanella bicestrii sp. nov. producing an extended-spectrum beta-lactamase and a new oxacillinase variant.</title>
        <authorList>
            <person name="Jousset A.B."/>
            <person name="Bonnin R.A."/>
            <person name="Girlich D."/>
            <person name="Dabos L."/>
            <person name="Potron A."/>
            <person name="Dortet L."/>
            <person name="Glaser P."/>
            <person name="Naas T."/>
        </authorList>
    </citation>
    <scope>NUCLEOTIDE SEQUENCE [LARGE SCALE GENOMIC DNA]</scope>
    <source>
        <strain evidence="2 3">JAB-1</strain>
    </source>
</reference>
<dbReference type="PROSITE" id="PS51782">
    <property type="entry name" value="LYSM"/>
    <property type="match status" value="1"/>
</dbReference>
<evidence type="ECO:0000313" key="3">
    <source>
        <dbReference type="Proteomes" id="UP000198367"/>
    </source>
</evidence>
<dbReference type="InterPro" id="IPR011250">
    <property type="entry name" value="OMP/PagP_B-barrel"/>
</dbReference>
<dbReference type="EMBL" id="CP022358">
    <property type="protein sequence ID" value="ASK68964.1"/>
    <property type="molecule type" value="Genomic_DNA"/>
</dbReference>
<evidence type="ECO:0000259" key="1">
    <source>
        <dbReference type="PROSITE" id="PS51782"/>
    </source>
</evidence>
<accession>A0A220UL45</accession>
<organism evidence="2 3">
    <name type="scientific">Shewanella bicestrii</name>
    <dbReference type="NCBI Taxonomy" id="2018305"/>
    <lineage>
        <taxon>Bacteria</taxon>
        <taxon>Pseudomonadati</taxon>
        <taxon>Pseudomonadota</taxon>
        <taxon>Gammaproteobacteria</taxon>
        <taxon>Alteromonadales</taxon>
        <taxon>Shewanellaceae</taxon>
        <taxon>Shewanella</taxon>
    </lineage>
</organism>
<gene>
    <name evidence="2" type="ORF">CF168_08795</name>
</gene>
<dbReference type="AlphaFoldDB" id="A0A220UL45"/>
<protein>
    <submittedName>
        <fullName evidence="2">Peptidoglycan-binding LysM</fullName>
    </submittedName>
</protein>
<keyword evidence="3" id="KW-1185">Reference proteome</keyword>
<dbReference type="InterPro" id="IPR036779">
    <property type="entry name" value="LysM_dom_sf"/>
</dbReference>
<dbReference type="RefSeq" id="WP_089067621.1">
    <property type="nucleotide sequence ID" value="NZ_CP022358.1"/>
</dbReference>
<dbReference type="Gene3D" id="2.40.160.20">
    <property type="match status" value="1"/>
</dbReference>